<comment type="subcellular location">
    <subcellularLocation>
        <location evidence="1">Membrane</location>
        <topology evidence="1">Lipid-anchor</topology>
    </subcellularLocation>
</comment>
<keyword evidence="6" id="KW-0564">Palmitate</keyword>
<reference evidence="10 11" key="1">
    <citation type="submission" date="2021-03" db="EMBL/GenBank/DDBJ databases">
        <title>Genomic Encyclopedia of Type Strains, Phase IV (KMG-IV): sequencing the most valuable type-strain genomes for metagenomic binning, comparative biology and taxonomic classification.</title>
        <authorList>
            <person name="Goeker M."/>
        </authorList>
    </citation>
    <scope>NUCLEOTIDE SEQUENCE [LARGE SCALE GENOMIC DNA]</scope>
    <source>
        <strain evidence="10 11">DSM 24950</strain>
    </source>
</reference>
<evidence type="ECO:0000256" key="1">
    <source>
        <dbReference type="ARBA" id="ARBA00004635"/>
    </source>
</evidence>
<evidence type="ECO:0000256" key="7">
    <source>
        <dbReference type="ARBA" id="ARBA00023288"/>
    </source>
</evidence>
<evidence type="ECO:0000256" key="6">
    <source>
        <dbReference type="ARBA" id="ARBA00023139"/>
    </source>
</evidence>
<evidence type="ECO:0000256" key="4">
    <source>
        <dbReference type="ARBA" id="ARBA00022729"/>
    </source>
</evidence>
<name>A0ABS4I9M9_9BACL</name>
<dbReference type="RefSeq" id="WP_167067522.1">
    <property type="nucleotide sequence ID" value="NZ_JAAOZR010000091.1"/>
</dbReference>
<dbReference type="Pfam" id="PF25198">
    <property type="entry name" value="Spore_GerAC_N"/>
    <property type="match status" value="1"/>
</dbReference>
<keyword evidence="7" id="KW-0449">Lipoprotein</keyword>
<sequence length="407" mass="45019">MPAKRRFVLISLICFITCCLCTSCWDRKELNKIAITAATAIDWDEDHWLISYQVVIPQSISNTGGGGIQQAPVLVFSTTGDSIQAAVQRASLEMPRKMFFAHNRVIVIGEAAARKGISPVIDVYLRSANSRETVSILVSRGKARKILEQILPLEKIPGAAIQNMVLNEDQTDANLKQVMVFQMLMGMSSDSGYTTVPEVFISGKGIEATSIENLKNTNFDTKLKMGRIGVFQKDKLIGWMTGHEGYGLSWIKGDISQSILFFACSKDSKSLVSSLRVNKASTKLTPVKVQGKWVIKADVRASGAIVENNCMIDASKPEGIREIEDLVSDTISDIMLTSLHKAQNMKADVLGFAGLIHRKDPKAWEHLQPDWGDHFAQIEMEPSFKIEIQNIGMNSKSVKQLIETDNQ</sequence>
<dbReference type="Gene3D" id="6.20.190.10">
    <property type="entry name" value="Nutrient germinant receptor protein C, domain 1"/>
    <property type="match status" value="1"/>
</dbReference>
<feature type="domain" description="Spore germination protein N-terminal" evidence="9">
    <location>
        <begin position="26"/>
        <end position="197"/>
    </location>
</feature>
<proteinExistence type="inferred from homology"/>
<evidence type="ECO:0000313" key="11">
    <source>
        <dbReference type="Proteomes" id="UP001519344"/>
    </source>
</evidence>
<evidence type="ECO:0000256" key="3">
    <source>
        <dbReference type="ARBA" id="ARBA00022544"/>
    </source>
</evidence>
<keyword evidence="4" id="KW-0732">Signal</keyword>
<dbReference type="Gene3D" id="3.30.300.210">
    <property type="entry name" value="Nutrient germinant receptor protein C, domain 3"/>
    <property type="match status" value="1"/>
</dbReference>
<dbReference type="InterPro" id="IPR057336">
    <property type="entry name" value="GerAC_N"/>
</dbReference>
<evidence type="ECO:0000313" key="10">
    <source>
        <dbReference type="EMBL" id="MBP1967623.1"/>
    </source>
</evidence>
<dbReference type="InterPro" id="IPR038501">
    <property type="entry name" value="Spore_GerAC_C_sf"/>
</dbReference>
<comment type="caution">
    <text evidence="10">The sequence shown here is derived from an EMBL/GenBank/DDBJ whole genome shotgun (WGS) entry which is preliminary data.</text>
</comment>
<evidence type="ECO:0000256" key="5">
    <source>
        <dbReference type="ARBA" id="ARBA00023136"/>
    </source>
</evidence>
<dbReference type="Pfam" id="PF05504">
    <property type="entry name" value="Spore_GerAC"/>
    <property type="match status" value="1"/>
</dbReference>
<feature type="domain" description="Spore germination GerAC-like C-terminal" evidence="8">
    <location>
        <begin position="228"/>
        <end position="392"/>
    </location>
</feature>
<dbReference type="PANTHER" id="PTHR35789:SF1">
    <property type="entry name" value="SPORE GERMINATION PROTEIN B3"/>
    <property type="match status" value="1"/>
</dbReference>
<evidence type="ECO:0000256" key="2">
    <source>
        <dbReference type="ARBA" id="ARBA00007886"/>
    </source>
</evidence>
<dbReference type="NCBIfam" id="TIGR02887">
    <property type="entry name" value="spore_ger_x_C"/>
    <property type="match status" value="1"/>
</dbReference>
<dbReference type="PANTHER" id="PTHR35789">
    <property type="entry name" value="SPORE GERMINATION PROTEIN B3"/>
    <property type="match status" value="1"/>
</dbReference>
<protein>
    <submittedName>
        <fullName evidence="10">Spore germination protein KC</fullName>
    </submittedName>
</protein>
<organism evidence="10 11">
    <name type="scientific">Paenibacillus aceris</name>
    <dbReference type="NCBI Taxonomy" id="869555"/>
    <lineage>
        <taxon>Bacteria</taxon>
        <taxon>Bacillati</taxon>
        <taxon>Bacillota</taxon>
        <taxon>Bacilli</taxon>
        <taxon>Bacillales</taxon>
        <taxon>Paenibacillaceae</taxon>
        <taxon>Paenibacillus</taxon>
    </lineage>
</organism>
<evidence type="ECO:0000259" key="8">
    <source>
        <dbReference type="Pfam" id="PF05504"/>
    </source>
</evidence>
<dbReference type="EMBL" id="JAGGKV010000037">
    <property type="protein sequence ID" value="MBP1967623.1"/>
    <property type="molecule type" value="Genomic_DNA"/>
</dbReference>
<keyword evidence="3" id="KW-0309">Germination</keyword>
<keyword evidence="11" id="KW-1185">Reference proteome</keyword>
<dbReference type="InterPro" id="IPR008844">
    <property type="entry name" value="Spore_GerAC-like"/>
</dbReference>
<dbReference type="InterPro" id="IPR046953">
    <property type="entry name" value="Spore_GerAC-like_C"/>
</dbReference>
<accession>A0ABS4I9M9</accession>
<dbReference type="Proteomes" id="UP001519344">
    <property type="component" value="Unassembled WGS sequence"/>
</dbReference>
<comment type="similarity">
    <text evidence="2">Belongs to the GerABKC lipoprotein family.</text>
</comment>
<gene>
    <name evidence="10" type="ORF">J2Z65_006895</name>
</gene>
<evidence type="ECO:0000259" key="9">
    <source>
        <dbReference type="Pfam" id="PF25198"/>
    </source>
</evidence>
<keyword evidence="5" id="KW-0472">Membrane</keyword>